<dbReference type="InterPro" id="IPR000700">
    <property type="entry name" value="PAS-assoc_C"/>
</dbReference>
<dbReference type="PROSITE" id="PS50113">
    <property type="entry name" value="PAC"/>
    <property type="match status" value="2"/>
</dbReference>
<dbReference type="PROSITE" id="PS50109">
    <property type="entry name" value="HIS_KIN"/>
    <property type="match status" value="1"/>
</dbReference>
<dbReference type="Proteomes" id="UP001597532">
    <property type="component" value="Unassembled WGS sequence"/>
</dbReference>
<dbReference type="SMART" id="SM00448">
    <property type="entry name" value="REC"/>
    <property type="match status" value="2"/>
</dbReference>
<dbReference type="PROSITE" id="PS50110">
    <property type="entry name" value="RESPONSE_REGULATORY"/>
    <property type="match status" value="2"/>
</dbReference>
<organism evidence="10 11">
    <name type="scientific">Arenibacter antarcticus</name>
    <dbReference type="NCBI Taxonomy" id="2040469"/>
    <lineage>
        <taxon>Bacteria</taxon>
        <taxon>Pseudomonadati</taxon>
        <taxon>Bacteroidota</taxon>
        <taxon>Flavobacteriia</taxon>
        <taxon>Flavobacteriales</taxon>
        <taxon>Flavobacteriaceae</taxon>
        <taxon>Arenibacter</taxon>
    </lineage>
</organism>
<dbReference type="Pfam" id="PF00512">
    <property type="entry name" value="HisKA"/>
    <property type="match status" value="1"/>
</dbReference>
<dbReference type="SUPFAM" id="SSF47384">
    <property type="entry name" value="Homodimeric domain of signal transducing histidine kinase"/>
    <property type="match status" value="1"/>
</dbReference>
<dbReference type="PROSITE" id="PS50112">
    <property type="entry name" value="PAS"/>
    <property type="match status" value="3"/>
</dbReference>
<feature type="modified residue" description="4-aspartylphosphate" evidence="5">
    <location>
        <position position="1100"/>
    </location>
</feature>
<dbReference type="InterPro" id="IPR004358">
    <property type="entry name" value="Sig_transdc_His_kin-like_C"/>
</dbReference>
<dbReference type="SMART" id="SM00086">
    <property type="entry name" value="PAC"/>
    <property type="match status" value="4"/>
</dbReference>
<accession>A0ABW5VG86</accession>
<sequence>MEEPIDGLWFFEKNTNDSFWVSQSFWKSLQFDLSESDFNISVLKEKLGAKTIEDLQIFIKSLGKDNLENSSVQLFVKDALGNQQNLNVEAYPIQDKQHTLFYLLRFITSKNGFEQERIDLNAHIDIYEQTNEIAHIGGWEVDLLKQKVYWTKTTKDIHEVDSDYEPGFEKSIHFFKEGWSRELIINSFNDCITNGTSYDVESKVITAKGKEIWVRAFGKPEFKFGKCIRVYGAFQDIDDEKKREVEYKETRDRFEKIFANSPIGILLVNKDNKVIDINLASIQIFGFENLSKEEVLQLTFRDVIHPDDLATAIDFRNRLIAGEINSYKLEVKCLHSTGKIICCKINTSIVPGLGNHEDLVITQIEEISEQKELQRVAKENADKFKKAFDNSPNGMGVIGLDRNWVLFNNKLAQMIGYSKKEFRELRFKDITYPKDYKNDNHLIEKLLKGKIENYTIEKRYIHKKGHLVHCHFHVGGIYDEGGNVTSLIGEVVDMTESILSQQALQRSLNELKALLDATTQISIVETDLNLSIRKFNKGAENLLGYSSDEVVEKTTAAIFHVEEEITDYVKELSEKYGHPVAREAAFTYEVEHGKIEPKEWSYIRKDGSIFPVQLVVTPIRDSDGNTTGYLGVGADISELKAMEESLITAKEKAEMASKSKSDFLANMSHEIRTPLNGIIGFTDLLMKTTLSDSQQNYMKTVHISAISLLNLINDVLDFSKIEAEKLELNIEKADLVQLCGEAIDLIKHQAHDKELEVLLNISPQIKRFLYADTVRLKQIIINLLGNAVKFTLQGEVELKVEAKSIGTEEGEMLYKFSIRDTGIGIAPENMDKIFHAFDQEDASTTRKFGGSGLGLTISNRILELMGSKLQVKSTPDVGSVFYFEVTFKTELEQKRDQALTRNVKNVLVVDDNSNNRTILKDMLAVDQINTTLLSNGIETINTLQKGETFDLAIIDYHMPYLNGLDLIKHIRTVLKISEDKLPIILLHSSGDDNKVRQKCAEYQVQFNVVKPIQMNALFKLIEQVQNPDIQNSIDSLNTEDLNISDYKFRIMVAEDNMINKHLTRTILKKLLPKVVLIEVDNGEEAVEAYKNNKIDLILMDIQMPLLSGFDASKEIRKLENNETRIPIIALTARTVAGERQKCLDNGMDEYVTKPVVMDTIKKVIIDFLIVSN</sequence>
<name>A0ABW5VG86_9FLAO</name>
<dbReference type="Gene3D" id="1.10.287.130">
    <property type="match status" value="1"/>
</dbReference>
<comment type="catalytic activity">
    <reaction evidence="1">
        <text>ATP + protein L-histidine = ADP + protein N-phospho-L-histidine.</text>
        <dbReference type="EC" id="2.7.13.3"/>
    </reaction>
</comment>
<comment type="caution">
    <text evidence="10">The sequence shown here is derived from an EMBL/GenBank/DDBJ whole genome shotgun (WGS) entry which is preliminary data.</text>
</comment>
<dbReference type="InterPro" id="IPR005467">
    <property type="entry name" value="His_kinase_dom"/>
</dbReference>
<evidence type="ECO:0000313" key="11">
    <source>
        <dbReference type="Proteomes" id="UP001597532"/>
    </source>
</evidence>
<proteinExistence type="predicted"/>
<dbReference type="SUPFAM" id="SSF52172">
    <property type="entry name" value="CheY-like"/>
    <property type="match status" value="2"/>
</dbReference>
<dbReference type="InterPro" id="IPR011006">
    <property type="entry name" value="CheY-like_superfamily"/>
</dbReference>
<evidence type="ECO:0000256" key="3">
    <source>
        <dbReference type="ARBA" id="ARBA00022553"/>
    </source>
</evidence>
<dbReference type="EC" id="2.7.13.3" evidence="2"/>
<dbReference type="SMART" id="SM00388">
    <property type="entry name" value="HisKA"/>
    <property type="match status" value="1"/>
</dbReference>
<dbReference type="CDD" id="cd00082">
    <property type="entry name" value="HisKA"/>
    <property type="match status" value="1"/>
</dbReference>
<dbReference type="Gene3D" id="3.40.50.2300">
    <property type="match status" value="2"/>
</dbReference>
<keyword evidence="3 5" id="KW-0597">Phosphoprotein</keyword>
<keyword evidence="11" id="KW-1185">Reference proteome</keyword>
<dbReference type="Gene3D" id="3.30.565.10">
    <property type="entry name" value="Histidine kinase-like ATPase, C-terminal domain"/>
    <property type="match status" value="1"/>
</dbReference>
<dbReference type="InterPro" id="IPR003594">
    <property type="entry name" value="HATPase_dom"/>
</dbReference>
<dbReference type="EMBL" id="JBHUOK010000030">
    <property type="protein sequence ID" value="MFD2790683.1"/>
    <property type="molecule type" value="Genomic_DNA"/>
</dbReference>
<dbReference type="RefSeq" id="WP_251806617.1">
    <property type="nucleotide sequence ID" value="NZ_CP166679.1"/>
</dbReference>
<evidence type="ECO:0000259" key="6">
    <source>
        <dbReference type="PROSITE" id="PS50109"/>
    </source>
</evidence>
<evidence type="ECO:0000259" key="8">
    <source>
        <dbReference type="PROSITE" id="PS50112"/>
    </source>
</evidence>
<dbReference type="InterPro" id="IPR001610">
    <property type="entry name" value="PAC"/>
</dbReference>
<dbReference type="Pfam" id="PF00072">
    <property type="entry name" value="Response_reg"/>
    <property type="match status" value="2"/>
</dbReference>
<feature type="domain" description="PAC" evidence="9">
    <location>
        <begin position="454"/>
        <end position="506"/>
    </location>
</feature>
<evidence type="ECO:0000313" key="10">
    <source>
        <dbReference type="EMBL" id="MFD2790683.1"/>
    </source>
</evidence>
<gene>
    <name evidence="10" type="ORF">ACFS1K_12990</name>
</gene>
<dbReference type="InterPro" id="IPR001789">
    <property type="entry name" value="Sig_transdc_resp-reg_receiver"/>
</dbReference>
<dbReference type="CDD" id="cd17546">
    <property type="entry name" value="REC_hyHK_CKI1_RcsC-like"/>
    <property type="match status" value="2"/>
</dbReference>
<dbReference type="PRINTS" id="PR00344">
    <property type="entry name" value="BCTRLSENSOR"/>
</dbReference>
<reference evidence="11" key="1">
    <citation type="journal article" date="2019" name="Int. J. Syst. Evol. Microbiol.">
        <title>The Global Catalogue of Microorganisms (GCM) 10K type strain sequencing project: providing services to taxonomists for standard genome sequencing and annotation.</title>
        <authorList>
            <consortium name="The Broad Institute Genomics Platform"/>
            <consortium name="The Broad Institute Genome Sequencing Center for Infectious Disease"/>
            <person name="Wu L."/>
            <person name="Ma J."/>
        </authorList>
    </citation>
    <scope>NUCLEOTIDE SEQUENCE [LARGE SCALE GENOMIC DNA]</scope>
    <source>
        <strain evidence="11">KCTC 52924</strain>
    </source>
</reference>
<dbReference type="InterPro" id="IPR003661">
    <property type="entry name" value="HisK_dim/P_dom"/>
</dbReference>
<evidence type="ECO:0000256" key="2">
    <source>
        <dbReference type="ARBA" id="ARBA00012438"/>
    </source>
</evidence>
<feature type="domain" description="Response regulatory" evidence="7">
    <location>
        <begin position="1049"/>
        <end position="1168"/>
    </location>
</feature>
<keyword evidence="4" id="KW-0902">Two-component regulatory system</keyword>
<dbReference type="CDD" id="cd16922">
    <property type="entry name" value="HATPase_EvgS-ArcB-TorS-like"/>
    <property type="match status" value="1"/>
</dbReference>
<dbReference type="SUPFAM" id="SSF55874">
    <property type="entry name" value="ATPase domain of HSP90 chaperone/DNA topoisomerase II/histidine kinase"/>
    <property type="match status" value="1"/>
</dbReference>
<feature type="domain" description="PAS" evidence="8">
    <location>
        <begin position="250"/>
        <end position="323"/>
    </location>
</feature>
<dbReference type="NCBIfam" id="TIGR00229">
    <property type="entry name" value="sensory_box"/>
    <property type="match status" value="3"/>
</dbReference>
<dbReference type="InterPro" id="IPR035965">
    <property type="entry name" value="PAS-like_dom_sf"/>
</dbReference>
<evidence type="ECO:0000259" key="7">
    <source>
        <dbReference type="PROSITE" id="PS50110"/>
    </source>
</evidence>
<evidence type="ECO:0000256" key="5">
    <source>
        <dbReference type="PROSITE-ProRule" id="PRU00169"/>
    </source>
</evidence>
<dbReference type="SUPFAM" id="SSF55785">
    <property type="entry name" value="PYP-like sensor domain (PAS domain)"/>
    <property type="match status" value="4"/>
</dbReference>
<evidence type="ECO:0000256" key="4">
    <source>
        <dbReference type="ARBA" id="ARBA00023012"/>
    </source>
</evidence>
<evidence type="ECO:0000259" key="9">
    <source>
        <dbReference type="PROSITE" id="PS50113"/>
    </source>
</evidence>
<dbReference type="PANTHER" id="PTHR45339">
    <property type="entry name" value="HYBRID SIGNAL TRANSDUCTION HISTIDINE KINASE J"/>
    <property type="match status" value="1"/>
</dbReference>
<dbReference type="Pfam" id="PF13426">
    <property type="entry name" value="PAS_9"/>
    <property type="match status" value="3"/>
</dbReference>
<dbReference type="Gene3D" id="3.30.450.20">
    <property type="entry name" value="PAS domain"/>
    <property type="match status" value="4"/>
</dbReference>
<feature type="domain" description="PAS" evidence="8">
    <location>
        <begin position="380"/>
        <end position="450"/>
    </location>
</feature>
<evidence type="ECO:0000256" key="1">
    <source>
        <dbReference type="ARBA" id="ARBA00000085"/>
    </source>
</evidence>
<dbReference type="Pfam" id="PF02518">
    <property type="entry name" value="HATPase_c"/>
    <property type="match status" value="1"/>
</dbReference>
<feature type="domain" description="Response regulatory" evidence="7">
    <location>
        <begin position="905"/>
        <end position="1025"/>
    </location>
</feature>
<dbReference type="PANTHER" id="PTHR45339:SF1">
    <property type="entry name" value="HYBRID SIGNAL TRANSDUCTION HISTIDINE KINASE J"/>
    <property type="match status" value="1"/>
</dbReference>
<dbReference type="InterPro" id="IPR036890">
    <property type="entry name" value="HATPase_C_sf"/>
</dbReference>
<dbReference type="CDD" id="cd00130">
    <property type="entry name" value="PAS"/>
    <property type="match status" value="3"/>
</dbReference>
<protein>
    <recommendedName>
        <fullName evidence="2">histidine kinase</fullName>
        <ecNumber evidence="2">2.7.13.3</ecNumber>
    </recommendedName>
</protein>
<feature type="modified residue" description="4-aspartylphosphate" evidence="5">
    <location>
        <position position="955"/>
    </location>
</feature>
<feature type="domain" description="PAS" evidence="8">
    <location>
        <begin position="507"/>
        <end position="563"/>
    </location>
</feature>
<dbReference type="InterPro" id="IPR036097">
    <property type="entry name" value="HisK_dim/P_sf"/>
</dbReference>
<dbReference type="SMART" id="SM00091">
    <property type="entry name" value="PAS"/>
    <property type="match status" value="3"/>
</dbReference>
<feature type="domain" description="PAC" evidence="9">
    <location>
        <begin position="596"/>
        <end position="648"/>
    </location>
</feature>
<feature type="domain" description="Histidine kinase" evidence="6">
    <location>
        <begin position="666"/>
        <end position="889"/>
    </location>
</feature>
<dbReference type="SMART" id="SM00387">
    <property type="entry name" value="HATPase_c"/>
    <property type="match status" value="1"/>
</dbReference>
<dbReference type="InterPro" id="IPR000014">
    <property type="entry name" value="PAS"/>
</dbReference>